<protein>
    <submittedName>
        <fullName evidence="1">Uncharacterized protein</fullName>
    </submittedName>
</protein>
<evidence type="ECO:0000313" key="1">
    <source>
        <dbReference type="EMBL" id="OCH95932.1"/>
    </source>
</evidence>
<dbReference type="AlphaFoldDB" id="A0A8E2J811"/>
<gene>
    <name evidence="1" type="ORF">OBBRIDRAFT_445659</name>
</gene>
<name>A0A8E2J811_9APHY</name>
<dbReference type="Proteomes" id="UP000250043">
    <property type="component" value="Unassembled WGS sequence"/>
</dbReference>
<accession>A0A8E2J811</accession>
<proteinExistence type="predicted"/>
<evidence type="ECO:0000313" key="2">
    <source>
        <dbReference type="Proteomes" id="UP000250043"/>
    </source>
</evidence>
<sequence>MDVDRHCRLKSSSLYFRGRFQPDAPQNRGTAPSNPALTLSIFSTLCTMFAMCCSQYGQAEERNDVYYSSIVGQPSDGTKEQGAPQSLMPYPNGAYWNAGGDDLYHLASGLTSSFEPLPTDVELFTSQAGLQYSESDDGYARRTNDETLVGELPLDMIEPSVDLPGDQAVHMTQTELLLMMGCPETILQVGNSALQPPHLRIQALITYPLTLHPAALSCLRRLRYLISAQLGIRCRQ</sequence>
<reference evidence="1 2" key="1">
    <citation type="submission" date="2016-07" db="EMBL/GenBank/DDBJ databases">
        <title>Draft genome of the white-rot fungus Obba rivulosa 3A-2.</title>
        <authorList>
            <consortium name="DOE Joint Genome Institute"/>
            <person name="Miettinen O."/>
            <person name="Riley R."/>
            <person name="Acob R."/>
            <person name="Barry K."/>
            <person name="Cullen D."/>
            <person name="De Vries R."/>
            <person name="Hainaut M."/>
            <person name="Hatakka A."/>
            <person name="Henrissat B."/>
            <person name="Hilden K."/>
            <person name="Kuo R."/>
            <person name="Labutti K."/>
            <person name="Lipzen A."/>
            <person name="Makela M.R."/>
            <person name="Sandor L."/>
            <person name="Spatafora J.W."/>
            <person name="Grigoriev I.V."/>
            <person name="Hibbett D.S."/>
        </authorList>
    </citation>
    <scope>NUCLEOTIDE SEQUENCE [LARGE SCALE GENOMIC DNA]</scope>
    <source>
        <strain evidence="1 2">3A-2</strain>
    </source>
</reference>
<organism evidence="1 2">
    <name type="scientific">Obba rivulosa</name>
    <dbReference type="NCBI Taxonomy" id="1052685"/>
    <lineage>
        <taxon>Eukaryota</taxon>
        <taxon>Fungi</taxon>
        <taxon>Dikarya</taxon>
        <taxon>Basidiomycota</taxon>
        <taxon>Agaricomycotina</taxon>
        <taxon>Agaricomycetes</taxon>
        <taxon>Polyporales</taxon>
        <taxon>Gelatoporiaceae</taxon>
        <taxon>Obba</taxon>
    </lineage>
</organism>
<keyword evidence="2" id="KW-1185">Reference proteome</keyword>
<dbReference type="EMBL" id="KV722333">
    <property type="protein sequence ID" value="OCH95932.1"/>
    <property type="molecule type" value="Genomic_DNA"/>
</dbReference>